<dbReference type="AlphaFoldDB" id="A0A9D4VDT2"/>
<reference evidence="1" key="1">
    <citation type="submission" date="2021-01" db="EMBL/GenBank/DDBJ databases">
        <title>Adiantum capillus-veneris genome.</title>
        <authorList>
            <person name="Fang Y."/>
            <person name="Liao Q."/>
        </authorList>
    </citation>
    <scope>NUCLEOTIDE SEQUENCE</scope>
    <source>
        <strain evidence="1">H3</strain>
        <tissue evidence="1">Leaf</tissue>
    </source>
</reference>
<proteinExistence type="predicted"/>
<dbReference type="Proteomes" id="UP000886520">
    <property type="component" value="Chromosome 1"/>
</dbReference>
<keyword evidence="2" id="KW-1185">Reference proteome</keyword>
<comment type="caution">
    <text evidence="1">The sequence shown here is derived from an EMBL/GenBank/DDBJ whole genome shotgun (WGS) entry which is preliminary data.</text>
</comment>
<gene>
    <name evidence="1" type="ORF">GOP47_0000383</name>
</gene>
<evidence type="ECO:0000313" key="1">
    <source>
        <dbReference type="EMBL" id="KAI5084214.1"/>
    </source>
</evidence>
<sequence length="105" mass="11256">MGCAATSSIQHIRTGVVSASAESAPGCSAYSSADQALPAKVSHTLSSDVVVKYEETCRGFRIPHRRTSDFSLEDQTYIDGDGDVIAMGDARDLKDARITDFAWRG</sequence>
<organism evidence="1 2">
    <name type="scientific">Adiantum capillus-veneris</name>
    <name type="common">Maidenhair fern</name>
    <dbReference type="NCBI Taxonomy" id="13818"/>
    <lineage>
        <taxon>Eukaryota</taxon>
        <taxon>Viridiplantae</taxon>
        <taxon>Streptophyta</taxon>
        <taxon>Embryophyta</taxon>
        <taxon>Tracheophyta</taxon>
        <taxon>Polypodiopsida</taxon>
        <taxon>Polypodiidae</taxon>
        <taxon>Polypodiales</taxon>
        <taxon>Pteridineae</taxon>
        <taxon>Pteridaceae</taxon>
        <taxon>Vittarioideae</taxon>
        <taxon>Adiantum</taxon>
    </lineage>
</organism>
<protein>
    <submittedName>
        <fullName evidence="1">Uncharacterized protein</fullName>
    </submittedName>
</protein>
<dbReference type="EMBL" id="JABFUD020000001">
    <property type="protein sequence ID" value="KAI5084214.1"/>
    <property type="molecule type" value="Genomic_DNA"/>
</dbReference>
<accession>A0A9D4VDT2</accession>
<name>A0A9D4VDT2_ADICA</name>
<evidence type="ECO:0000313" key="2">
    <source>
        <dbReference type="Proteomes" id="UP000886520"/>
    </source>
</evidence>